<feature type="compositionally biased region" description="Polar residues" evidence="1">
    <location>
        <begin position="36"/>
        <end position="45"/>
    </location>
</feature>
<evidence type="ECO:0000313" key="3">
    <source>
        <dbReference type="Proteomes" id="UP000523087"/>
    </source>
</evidence>
<dbReference type="Proteomes" id="UP000523087">
    <property type="component" value="Unassembled WGS sequence"/>
</dbReference>
<name>A0A7W0C0C8_9BACL</name>
<comment type="caution">
    <text evidence="2">The sequence shown here is derived from an EMBL/GenBank/DDBJ whole genome shotgun (WGS) entry which is preliminary data.</text>
</comment>
<dbReference type="EMBL" id="JACDUT010000006">
    <property type="protein sequence ID" value="MBA2875471.1"/>
    <property type="molecule type" value="Genomic_DNA"/>
</dbReference>
<dbReference type="RefSeq" id="WP_181556270.1">
    <property type="nucleotide sequence ID" value="NZ_CP064060.1"/>
</dbReference>
<sequence>MDKKSTFRLSYESDGVMGKRESKQPSAKKEKKNQHDFFNTTQSSE</sequence>
<organism evidence="2 3">
    <name type="scientific">Thermaerobacillus caldiproteolyticus</name>
    <dbReference type="NCBI Taxonomy" id="247480"/>
    <lineage>
        <taxon>Bacteria</taxon>
        <taxon>Bacillati</taxon>
        <taxon>Bacillota</taxon>
        <taxon>Bacilli</taxon>
        <taxon>Bacillales</taxon>
        <taxon>Anoxybacillaceae</taxon>
        <taxon>Thermaerobacillus</taxon>
    </lineage>
</organism>
<keyword evidence="3" id="KW-1185">Reference proteome</keyword>
<proteinExistence type="predicted"/>
<evidence type="ECO:0000256" key="1">
    <source>
        <dbReference type="SAM" id="MobiDB-lite"/>
    </source>
</evidence>
<reference evidence="2 3" key="1">
    <citation type="submission" date="2020-07" db="EMBL/GenBank/DDBJ databases">
        <title>Genomic Encyclopedia of Type Strains, Phase IV (KMG-IV): sequencing the most valuable type-strain genomes for metagenomic binning, comparative biology and taxonomic classification.</title>
        <authorList>
            <person name="Goeker M."/>
        </authorList>
    </citation>
    <scope>NUCLEOTIDE SEQUENCE [LARGE SCALE GENOMIC DNA]</scope>
    <source>
        <strain evidence="2 3">DSM 15730</strain>
    </source>
</reference>
<feature type="region of interest" description="Disordered" evidence="1">
    <location>
        <begin position="1"/>
        <end position="45"/>
    </location>
</feature>
<accession>A0A7W0C0C8</accession>
<dbReference type="AlphaFoldDB" id="A0A7W0C0C8"/>
<evidence type="ECO:0000313" key="2">
    <source>
        <dbReference type="EMBL" id="MBA2875471.1"/>
    </source>
</evidence>
<gene>
    <name evidence="2" type="ORF">HNR31_002259</name>
</gene>
<protein>
    <submittedName>
        <fullName evidence="2">Uncharacterized protein</fullName>
    </submittedName>
</protein>